<protein>
    <recommendedName>
        <fullName evidence="7">Inorganic pyrophosphatase</fullName>
        <ecNumber evidence="7">3.6.1.1</ecNumber>
    </recommendedName>
    <alternativeName>
        <fullName evidence="7">Pyrophosphate phospho-hydrolase</fullName>
        <shortName evidence="7">PPase</shortName>
    </alternativeName>
</protein>
<dbReference type="KEGG" id="tah:SU86_000055"/>
<feature type="binding site" evidence="7">
    <location>
        <position position="142"/>
    </location>
    <ligand>
        <name>substrate</name>
    </ligand>
</feature>
<evidence type="ECO:0000256" key="2">
    <source>
        <dbReference type="ARBA" id="ARBA00022490"/>
    </source>
</evidence>
<feature type="binding site" evidence="7">
    <location>
        <position position="105"/>
    </location>
    <ligand>
        <name>Mg(2+)</name>
        <dbReference type="ChEBI" id="CHEBI:18420"/>
        <label>1</label>
    </ligand>
</feature>
<comment type="catalytic activity">
    <reaction evidence="6 7">
        <text>diphosphate + H2O = 2 phosphate + H(+)</text>
        <dbReference type="Rhea" id="RHEA:24576"/>
        <dbReference type="ChEBI" id="CHEBI:15377"/>
        <dbReference type="ChEBI" id="CHEBI:15378"/>
        <dbReference type="ChEBI" id="CHEBI:33019"/>
        <dbReference type="ChEBI" id="CHEBI:43474"/>
        <dbReference type="EC" id="3.6.1.1"/>
    </reaction>
</comment>
<evidence type="ECO:0000313" key="9">
    <source>
        <dbReference type="Proteomes" id="UP000266745"/>
    </source>
</evidence>
<dbReference type="PROSITE" id="PS00387">
    <property type="entry name" value="PPASE"/>
    <property type="match status" value="1"/>
</dbReference>
<evidence type="ECO:0000313" key="8">
    <source>
        <dbReference type="EMBL" id="AJZ75052.1"/>
    </source>
</evidence>
<name>A0A3G1B0E4_9ARCH</name>
<evidence type="ECO:0000256" key="5">
    <source>
        <dbReference type="ARBA" id="ARBA00022842"/>
    </source>
</evidence>
<feature type="binding site" evidence="7">
    <location>
        <position position="32"/>
    </location>
    <ligand>
        <name>substrate</name>
    </ligand>
</feature>
<dbReference type="InterPro" id="IPR008162">
    <property type="entry name" value="Pyrophosphatase"/>
</dbReference>
<feature type="binding site" evidence="7">
    <location>
        <position position="68"/>
    </location>
    <ligand>
        <name>Mg(2+)</name>
        <dbReference type="ChEBI" id="CHEBI:18420"/>
        <label>1</label>
    </ligand>
</feature>
<keyword evidence="5 7" id="KW-0460">Magnesium</keyword>
<dbReference type="OrthoDB" id="134160at2157"/>
<keyword evidence="9" id="KW-1185">Reference proteome</keyword>
<sequence>MSKNFWHDIETGSDIPEIINVVVEIPKGSQNKYEYDKKHNMIKLDRVLFSPFHYPGDYGIIPQTLSDDGDPLDALVLVTNPTFPGILIECRPIGVLRLKDQGQSDDKIICVSINDPRYLSTKDVTDIEAHHLKEMAHFFQVYKDLEDKKVEVLGWDSAETAKTIIIDAVKNYKKILSKY</sequence>
<evidence type="ECO:0000256" key="7">
    <source>
        <dbReference type="HAMAP-Rule" id="MF_00209"/>
    </source>
</evidence>
<dbReference type="GO" id="GO:0004427">
    <property type="term" value="F:inorganic diphosphate phosphatase activity"/>
    <property type="evidence" value="ECO:0007669"/>
    <property type="project" value="UniProtKB-UniRule"/>
</dbReference>
<feature type="binding site" evidence="7">
    <location>
        <position position="46"/>
    </location>
    <ligand>
        <name>substrate</name>
    </ligand>
</feature>
<dbReference type="FunFam" id="3.90.80.10:FF:000003">
    <property type="entry name" value="Inorganic pyrophosphatase"/>
    <property type="match status" value="1"/>
</dbReference>
<dbReference type="SUPFAM" id="SSF50324">
    <property type="entry name" value="Inorganic pyrophosphatase"/>
    <property type="match status" value="1"/>
</dbReference>
<evidence type="ECO:0000256" key="6">
    <source>
        <dbReference type="ARBA" id="ARBA00047820"/>
    </source>
</evidence>
<dbReference type="EMBL" id="CP011097">
    <property type="protein sequence ID" value="AJZ75052.1"/>
    <property type="molecule type" value="Genomic_DNA"/>
</dbReference>
<dbReference type="Proteomes" id="UP000266745">
    <property type="component" value="Chromosome"/>
</dbReference>
<evidence type="ECO:0000256" key="1">
    <source>
        <dbReference type="ARBA" id="ARBA00001946"/>
    </source>
</evidence>
<comment type="cofactor">
    <cofactor evidence="1 7">
        <name>Mg(2+)</name>
        <dbReference type="ChEBI" id="CHEBI:18420"/>
    </cofactor>
</comment>
<comment type="subunit">
    <text evidence="7">Homohexamer.</text>
</comment>
<keyword evidence="4 7" id="KW-0378">Hydrolase</keyword>
<proteinExistence type="inferred from homology"/>
<keyword evidence="3 7" id="KW-0479">Metal-binding</keyword>
<keyword evidence="2 7" id="KW-0963">Cytoplasm</keyword>
<dbReference type="GO" id="GO:0006796">
    <property type="term" value="P:phosphate-containing compound metabolic process"/>
    <property type="evidence" value="ECO:0007669"/>
    <property type="project" value="InterPro"/>
</dbReference>
<evidence type="ECO:0000256" key="3">
    <source>
        <dbReference type="ARBA" id="ARBA00022723"/>
    </source>
</evidence>
<comment type="subcellular location">
    <subcellularLocation>
        <location evidence="7">Cytoplasm</location>
    </subcellularLocation>
</comment>
<dbReference type="Pfam" id="PF00719">
    <property type="entry name" value="Pyrophosphatase"/>
    <property type="match status" value="1"/>
</dbReference>
<dbReference type="STRING" id="1603555.SU86_000055"/>
<comment type="function">
    <text evidence="7">Catalyzes the hydrolysis of inorganic pyrophosphate (PPi) forming two phosphate ions.</text>
</comment>
<dbReference type="GeneID" id="24874767"/>
<dbReference type="AlphaFoldDB" id="A0A3G1B0E4"/>
<feature type="binding site" evidence="7">
    <location>
        <position position="73"/>
    </location>
    <ligand>
        <name>Mg(2+)</name>
        <dbReference type="ChEBI" id="CHEBI:18420"/>
        <label>1</label>
    </ligand>
</feature>
<dbReference type="GO" id="GO:0000287">
    <property type="term" value="F:magnesium ion binding"/>
    <property type="evidence" value="ECO:0007669"/>
    <property type="project" value="UniProtKB-UniRule"/>
</dbReference>
<gene>
    <name evidence="7" type="primary">ppa</name>
    <name evidence="8" type="ORF">SU86_000055</name>
</gene>
<feature type="binding site" evidence="7">
    <location>
        <position position="73"/>
    </location>
    <ligand>
        <name>Mg(2+)</name>
        <dbReference type="ChEBI" id="CHEBI:18420"/>
        <label>2</label>
    </ligand>
</feature>
<dbReference type="RefSeq" id="WP_048187372.1">
    <property type="nucleotide sequence ID" value="NZ_CP011097.1"/>
</dbReference>
<dbReference type="PANTHER" id="PTHR10286">
    <property type="entry name" value="INORGANIC PYROPHOSPHATASE"/>
    <property type="match status" value="1"/>
</dbReference>
<dbReference type="EC" id="3.6.1.1" evidence="7"/>
<dbReference type="InterPro" id="IPR036649">
    <property type="entry name" value="Pyrophosphatase_sf"/>
</dbReference>
<organism evidence="8 9">
    <name type="scientific">Candidatus Nitrosotenuis cloacae</name>
    <dbReference type="NCBI Taxonomy" id="1603555"/>
    <lineage>
        <taxon>Archaea</taxon>
        <taxon>Nitrososphaerota</taxon>
        <taxon>Candidatus Nitrosotenuis</taxon>
    </lineage>
</organism>
<accession>A0A3G1B0E4</accession>
<comment type="similarity">
    <text evidence="7">Belongs to the PPase family.</text>
</comment>
<reference evidence="8 9" key="1">
    <citation type="journal article" date="2016" name="Sci. Rep.">
        <title>A novel ammonia-oxidizing archaeon from wastewater treatment plant: Its enrichment, physiological and genomic characteristics.</title>
        <authorList>
            <person name="Li Y."/>
            <person name="Ding K."/>
            <person name="Wen X."/>
            <person name="Zhang B."/>
            <person name="Shen B."/>
            <person name="Yang Y."/>
        </authorList>
    </citation>
    <scope>NUCLEOTIDE SEQUENCE [LARGE SCALE GENOMIC DNA]</scope>
    <source>
        <strain evidence="8 9">SAT1</strain>
    </source>
</reference>
<dbReference type="GO" id="GO:0005737">
    <property type="term" value="C:cytoplasm"/>
    <property type="evidence" value="ECO:0007669"/>
    <property type="project" value="UniProtKB-SubCell"/>
</dbReference>
<dbReference type="HAMAP" id="MF_00209">
    <property type="entry name" value="Inorganic_PPase"/>
    <property type="match status" value="1"/>
</dbReference>
<dbReference type="Gene3D" id="3.90.80.10">
    <property type="entry name" value="Inorganic pyrophosphatase"/>
    <property type="match status" value="1"/>
</dbReference>
<evidence type="ECO:0000256" key="4">
    <source>
        <dbReference type="ARBA" id="ARBA00022801"/>
    </source>
</evidence>
<dbReference type="CDD" id="cd00412">
    <property type="entry name" value="pyrophosphatase"/>
    <property type="match status" value="1"/>
</dbReference>
<feature type="binding site" evidence="7">
    <location>
        <position position="58"/>
    </location>
    <ligand>
        <name>substrate</name>
    </ligand>
</feature>